<organism evidence="3 4">
    <name type="scientific">Bombardia bombarda</name>
    <dbReference type="NCBI Taxonomy" id="252184"/>
    <lineage>
        <taxon>Eukaryota</taxon>
        <taxon>Fungi</taxon>
        <taxon>Dikarya</taxon>
        <taxon>Ascomycota</taxon>
        <taxon>Pezizomycotina</taxon>
        <taxon>Sordariomycetes</taxon>
        <taxon>Sordariomycetidae</taxon>
        <taxon>Sordariales</taxon>
        <taxon>Lasiosphaeriaceae</taxon>
        <taxon>Bombardia</taxon>
    </lineage>
</organism>
<keyword evidence="2" id="KW-0732">Signal</keyword>
<feature type="region of interest" description="Disordered" evidence="1">
    <location>
        <begin position="47"/>
        <end position="83"/>
    </location>
</feature>
<evidence type="ECO:0000313" key="3">
    <source>
        <dbReference type="EMBL" id="KAK0618453.1"/>
    </source>
</evidence>
<name>A0AA39WN35_9PEZI</name>
<feature type="signal peptide" evidence="2">
    <location>
        <begin position="1"/>
        <end position="16"/>
    </location>
</feature>
<evidence type="ECO:0000313" key="4">
    <source>
        <dbReference type="Proteomes" id="UP001174934"/>
    </source>
</evidence>
<protein>
    <recommendedName>
        <fullName evidence="5">Secreted protein</fullName>
    </recommendedName>
</protein>
<keyword evidence="4" id="KW-1185">Reference proteome</keyword>
<evidence type="ECO:0008006" key="5">
    <source>
        <dbReference type="Google" id="ProtNLM"/>
    </source>
</evidence>
<sequence length="155" mass="16248">MIALLGSLLICYPSPAQNTQQQHSHHTLCSLLIIACTPAARSGASGSNAHCAKSLPPSSHTVPPGPKPTSPGPGGKGQPIRSPLPNRESKAVYVIMHPGPAECMVCFQLTITLFARAYEVPKPVSYSKNAAPLERQGGREAESQMSFLGLGTHVG</sequence>
<proteinExistence type="predicted"/>
<accession>A0AA39WN35</accession>
<dbReference type="EMBL" id="JAULSR010000005">
    <property type="protein sequence ID" value="KAK0618453.1"/>
    <property type="molecule type" value="Genomic_DNA"/>
</dbReference>
<dbReference type="AlphaFoldDB" id="A0AA39WN35"/>
<reference evidence="3" key="1">
    <citation type="submission" date="2023-06" db="EMBL/GenBank/DDBJ databases">
        <title>Genome-scale phylogeny and comparative genomics of the fungal order Sordariales.</title>
        <authorList>
            <consortium name="Lawrence Berkeley National Laboratory"/>
            <person name="Hensen N."/>
            <person name="Bonometti L."/>
            <person name="Westerberg I."/>
            <person name="Brannstrom I.O."/>
            <person name="Guillou S."/>
            <person name="Cros-Aarteil S."/>
            <person name="Calhoun S."/>
            <person name="Haridas S."/>
            <person name="Kuo A."/>
            <person name="Mondo S."/>
            <person name="Pangilinan J."/>
            <person name="Riley R."/>
            <person name="LaButti K."/>
            <person name="Andreopoulos B."/>
            <person name="Lipzen A."/>
            <person name="Chen C."/>
            <person name="Yanf M."/>
            <person name="Daum C."/>
            <person name="Ng V."/>
            <person name="Clum A."/>
            <person name="Steindorff A."/>
            <person name="Ohm R."/>
            <person name="Martin F."/>
            <person name="Silar P."/>
            <person name="Natvig D."/>
            <person name="Lalanne C."/>
            <person name="Gautier V."/>
            <person name="Ament-velasquez S.L."/>
            <person name="Kruys A."/>
            <person name="Hutchinson M.I."/>
            <person name="Powell A.J."/>
            <person name="Barry K."/>
            <person name="Miller A.N."/>
            <person name="Grigoriev I.V."/>
            <person name="Debuchy R."/>
            <person name="Gladieux P."/>
            <person name="Thoren M.H."/>
            <person name="Johannesson H."/>
        </authorList>
    </citation>
    <scope>NUCLEOTIDE SEQUENCE</scope>
    <source>
        <strain evidence="3">SMH3391-2</strain>
    </source>
</reference>
<feature type="region of interest" description="Disordered" evidence="1">
    <location>
        <begin position="135"/>
        <end position="155"/>
    </location>
</feature>
<feature type="chain" id="PRO_5041376304" description="Secreted protein" evidence="2">
    <location>
        <begin position="17"/>
        <end position="155"/>
    </location>
</feature>
<comment type="caution">
    <text evidence="3">The sequence shown here is derived from an EMBL/GenBank/DDBJ whole genome shotgun (WGS) entry which is preliminary data.</text>
</comment>
<evidence type="ECO:0000256" key="1">
    <source>
        <dbReference type="SAM" id="MobiDB-lite"/>
    </source>
</evidence>
<evidence type="ECO:0000256" key="2">
    <source>
        <dbReference type="SAM" id="SignalP"/>
    </source>
</evidence>
<dbReference type="Proteomes" id="UP001174934">
    <property type="component" value="Unassembled WGS sequence"/>
</dbReference>
<gene>
    <name evidence="3" type="ORF">B0T17DRAFT_339439</name>
</gene>